<name>A0A3Z6QNS3_SALEB</name>
<proteinExistence type="predicted"/>
<comment type="caution">
    <text evidence="1">The sequence shown here is derived from an EMBL/GenBank/DDBJ whole genome shotgun (WGS) entry which is preliminary data.</text>
</comment>
<evidence type="ECO:0000313" key="3">
    <source>
        <dbReference type="EMBL" id="ECW2470961.1"/>
    </source>
</evidence>
<dbReference type="Proteomes" id="UP000839631">
    <property type="component" value="Unassembled WGS sequence"/>
</dbReference>
<sequence>MNMHNVISAPDKPVPDERRKYNFSVAGIPGAGKTLFLSELISSLLRDNNKGVKS</sequence>
<dbReference type="EMBL" id="AAKVUB010000042">
    <property type="protein sequence ID" value="ECW2470961.1"/>
    <property type="molecule type" value="Genomic_DNA"/>
</dbReference>
<evidence type="ECO:0000313" key="2">
    <source>
        <dbReference type="EMBL" id="EBY8644434.1"/>
    </source>
</evidence>
<evidence type="ECO:0000313" key="1">
    <source>
        <dbReference type="EMBL" id="EAC0788689.1"/>
    </source>
</evidence>
<reference evidence="1" key="1">
    <citation type="submission" date="2018-09" db="EMBL/GenBank/DDBJ databases">
        <authorList>
            <person name="Ashton P.M."/>
            <person name="Dallman T."/>
            <person name="Nair S."/>
            <person name="De Pinna E."/>
            <person name="Peters T."/>
            <person name="Grant K."/>
        </authorList>
    </citation>
    <scope>NUCLEOTIDE SEQUENCE [LARGE SCALE GENOMIC DNA]</scope>
    <source>
        <strain evidence="2">140692</strain>
        <strain evidence="3">367309</strain>
        <strain evidence="1">412099</strain>
    </source>
</reference>
<gene>
    <name evidence="1" type="ORF">D6K54_18460</name>
    <name evidence="2" type="ORF">D6S17_23265</name>
    <name evidence="3" type="ORF">EZX71_24020</name>
</gene>
<dbReference type="Proteomes" id="UP000839733">
    <property type="component" value="Unassembled WGS sequence"/>
</dbReference>
<dbReference type="AlphaFoldDB" id="A0A3Z6QNS3"/>
<dbReference type="EMBL" id="AAHPHN010000054">
    <property type="protein sequence ID" value="EBY8644434.1"/>
    <property type="molecule type" value="Genomic_DNA"/>
</dbReference>
<dbReference type="EMBL" id="AAAGSE010000029">
    <property type="protein sequence ID" value="EAC0788689.1"/>
    <property type="molecule type" value="Genomic_DNA"/>
</dbReference>
<organism evidence="1">
    <name type="scientific">Salmonella enterica subsp. enterica serovar Java</name>
    <dbReference type="NCBI Taxonomy" id="224729"/>
    <lineage>
        <taxon>Bacteria</taxon>
        <taxon>Pseudomonadati</taxon>
        <taxon>Pseudomonadota</taxon>
        <taxon>Gammaproteobacteria</taxon>
        <taxon>Enterobacterales</taxon>
        <taxon>Enterobacteriaceae</taxon>
        <taxon>Salmonella</taxon>
    </lineage>
</organism>
<accession>A0A3Z6QNS3</accession>
<protein>
    <submittedName>
        <fullName evidence="1">Conjugal transfer protein TrbD</fullName>
    </submittedName>
</protein>